<dbReference type="AlphaFoldDB" id="A0A2T5BWG3"/>
<dbReference type="SUPFAM" id="SSF81593">
    <property type="entry name" value="Nucleotidyltransferase substrate binding subunit/domain"/>
    <property type="match status" value="2"/>
</dbReference>
<dbReference type="InterPro" id="IPR005190">
    <property type="entry name" value="GlnE_rpt_dom"/>
</dbReference>
<dbReference type="Pfam" id="PF03710">
    <property type="entry name" value="GlnE"/>
    <property type="match status" value="2"/>
</dbReference>
<organism evidence="9 10">
    <name type="scientific">Rhodovulum imhoffii</name>
    <dbReference type="NCBI Taxonomy" id="365340"/>
    <lineage>
        <taxon>Bacteria</taxon>
        <taxon>Pseudomonadati</taxon>
        <taxon>Pseudomonadota</taxon>
        <taxon>Alphaproteobacteria</taxon>
        <taxon>Rhodobacterales</taxon>
        <taxon>Paracoccaceae</taxon>
        <taxon>Rhodovulum</taxon>
    </lineage>
</organism>
<evidence type="ECO:0000256" key="2">
    <source>
        <dbReference type="ARBA" id="ARBA00022695"/>
    </source>
</evidence>
<keyword evidence="1 9" id="KW-0808">Transferase</keyword>
<feature type="domain" description="PII-uridylyltransferase/Glutamine-synthetase adenylyltransferase" evidence="8">
    <location>
        <begin position="297"/>
        <end position="439"/>
    </location>
</feature>
<dbReference type="GO" id="GO:0005829">
    <property type="term" value="C:cytosol"/>
    <property type="evidence" value="ECO:0007669"/>
    <property type="project" value="TreeGrafter"/>
</dbReference>
<dbReference type="GO" id="GO:0008882">
    <property type="term" value="F:[glutamate-ammonia-ligase] adenylyltransferase activity"/>
    <property type="evidence" value="ECO:0007669"/>
    <property type="project" value="InterPro"/>
</dbReference>
<keyword evidence="4" id="KW-0067">ATP-binding</keyword>
<dbReference type="Pfam" id="PF08335">
    <property type="entry name" value="GlnD_UR_UTase"/>
    <property type="match status" value="1"/>
</dbReference>
<feature type="domain" description="Glutamate-ammonia ligase adenylyltransferase repeated" evidence="7">
    <location>
        <begin position="79"/>
        <end position="271"/>
    </location>
</feature>
<evidence type="ECO:0000256" key="1">
    <source>
        <dbReference type="ARBA" id="ARBA00022679"/>
    </source>
</evidence>
<dbReference type="RefSeq" id="WP_107890550.1">
    <property type="nucleotide sequence ID" value="NZ_NHSI01000066.1"/>
</dbReference>
<dbReference type="EMBL" id="QAAA01000001">
    <property type="protein sequence ID" value="PTN03950.1"/>
    <property type="molecule type" value="Genomic_DNA"/>
</dbReference>
<protein>
    <submittedName>
        <fullName evidence="9">Glutamate-ammonia-ligase adenylyltransferase</fullName>
    </submittedName>
</protein>
<dbReference type="GO" id="GO:0000820">
    <property type="term" value="P:regulation of glutamine family amino acid metabolic process"/>
    <property type="evidence" value="ECO:0007669"/>
    <property type="project" value="TreeGrafter"/>
</dbReference>
<dbReference type="PANTHER" id="PTHR30621">
    <property type="entry name" value="GLUTAMINE SYNTHETASE ADENYLYLTRANSFERASE"/>
    <property type="match status" value="1"/>
</dbReference>
<proteinExistence type="predicted"/>
<keyword evidence="3" id="KW-0547">Nucleotide-binding</keyword>
<keyword evidence="5" id="KW-0460">Magnesium</keyword>
<dbReference type="PANTHER" id="PTHR30621:SF0">
    <property type="entry name" value="BIFUNCTIONAL GLUTAMINE SYNTHETASE ADENYLYLTRANSFERASE_ADENYLYL-REMOVING ENZYME"/>
    <property type="match status" value="1"/>
</dbReference>
<accession>A0A2T5BWG3</accession>
<sequence length="933" mass="101544">MSFANRLTRHPIAFEPDRGAEVPDRFASQPPTIRALLEGTAGCSPYLKGLIQQEAAWLEAALCGEAEPVFDGLLDEVRALPAEGLKSGLRQAKRRAAVWIALADLGGVWPLEKVTAALTDFADLCVDVTLRRLVAAEIARGKIPGATEADVESAAGMVALAMGKQGAHELNYSSDIDLIMLFDQDRYDEADFHDARARFIRITRQMSSILSEQTGEGYVFRTDLRLRPDASVTPVCMSMEAAERYYESLGRTWERAAHIKARPCAGDIEAGWAYLDRLRPFVWRKHLDFAAIQDAHDMRLRIRSHKGLHGPLALEGHDMKLGQGGIREIEFFTQTRQLIAGGRDPELRVRATVDGLMQLARKGWIPAEVARTLAADYRAHREVEHRLQMVNDAQTHKLPGSAEGIARIACFTGQADAGSWRADLTERLDRVKALTEGFFAPDKPGADMPDLPEGTGEIVERWQGYPALRSARAAEIFNRLKPDLLTRLTKAPRPMEAFTAFDGFLAGLPAGVQILSLFEANPQLIDLLIDITTVSDELAQYLSRNAGVLDAVIGGAFFSDWPGRSALREDAAGRLEKVGDYEGRLDTLRRWFREWHFRIGVHHLRGLIDAVEAGSQYCDLAEAVLSALYPAVVAHFADKHGAPPGKGAVVLGMGSLGAGLLTAKSDLDLIVIYDADGVENSDGRRPLAARAYYARLTQALVTALTAPMAEGKLYEVDMRLRPSGNQGPVATSAEAFRNYQREEAWTWEHLALTRARPVAGSATLAGEVEAFRRELLCEKADPVRVTTGIVDMRARLAAAKPAKNAWDGKQGPGRGQDIELIASGAALIANSPATRVGNQLRAGIRAGWLQKAEAETLIRAYDLSRQVQGAAKLISDKPLDPHTLGEAGLAFLLRGADVSSADDLDAVLATSRAAAAEAIGRVLARGQEVSDEA</sequence>
<evidence type="ECO:0000256" key="3">
    <source>
        <dbReference type="ARBA" id="ARBA00022741"/>
    </source>
</evidence>
<dbReference type="InterPro" id="IPR043519">
    <property type="entry name" value="NT_sf"/>
</dbReference>
<gene>
    <name evidence="9" type="ORF">C8N32_101147</name>
</gene>
<evidence type="ECO:0000256" key="6">
    <source>
        <dbReference type="ARBA" id="ARBA00023268"/>
    </source>
</evidence>
<keyword evidence="9" id="KW-0436">Ligase</keyword>
<reference evidence="9 10" key="1">
    <citation type="submission" date="2018-04" db="EMBL/GenBank/DDBJ databases">
        <title>Genomic Encyclopedia of Archaeal and Bacterial Type Strains, Phase II (KMG-II): from individual species to whole genera.</title>
        <authorList>
            <person name="Goeker M."/>
        </authorList>
    </citation>
    <scope>NUCLEOTIDE SEQUENCE [LARGE SCALE GENOMIC DNA]</scope>
    <source>
        <strain evidence="9 10">DSM 18064</strain>
    </source>
</reference>
<dbReference type="CDD" id="cd05401">
    <property type="entry name" value="NT_GlnE_GlnD_like"/>
    <property type="match status" value="2"/>
</dbReference>
<evidence type="ECO:0000313" key="9">
    <source>
        <dbReference type="EMBL" id="PTN03950.1"/>
    </source>
</evidence>
<evidence type="ECO:0000259" key="8">
    <source>
        <dbReference type="Pfam" id="PF08335"/>
    </source>
</evidence>
<dbReference type="GO" id="GO:0016874">
    <property type="term" value="F:ligase activity"/>
    <property type="evidence" value="ECO:0007669"/>
    <property type="project" value="UniProtKB-KW"/>
</dbReference>
<dbReference type="OrthoDB" id="9759366at2"/>
<comment type="caution">
    <text evidence="9">The sequence shown here is derived from an EMBL/GenBank/DDBJ whole genome shotgun (WGS) entry which is preliminary data.</text>
</comment>
<dbReference type="Gene3D" id="3.30.460.10">
    <property type="entry name" value="Beta Polymerase, domain 2"/>
    <property type="match status" value="2"/>
</dbReference>
<keyword evidence="6" id="KW-0511">Multifunctional enzyme</keyword>
<feature type="domain" description="Glutamate-ammonia ligase adenylyltransferase repeated" evidence="7">
    <location>
        <begin position="527"/>
        <end position="765"/>
    </location>
</feature>
<keyword evidence="10" id="KW-1185">Reference proteome</keyword>
<name>A0A2T5BWG3_9RHOB</name>
<evidence type="ECO:0000259" key="7">
    <source>
        <dbReference type="Pfam" id="PF03710"/>
    </source>
</evidence>
<dbReference type="InterPro" id="IPR023057">
    <property type="entry name" value="GlnE"/>
</dbReference>
<dbReference type="GO" id="GO:0005524">
    <property type="term" value="F:ATP binding"/>
    <property type="evidence" value="ECO:0007669"/>
    <property type="project" value="UniProtKB-KW"/>
</dbReference>
<evidence type="ECO:0000313" key="10">
    <source>
        <dbReference type="Proteomes" id="UP000243859"/>
    </source>
</evidence>
<evidence type="ECO:0000256" key="4">
    <source>
        <dbReference type="ARBA" id="ARBA00022840"/>
    </source>
</evidence>
<keyword evidence="2 9" id="KW-0548">Nucleotidyltransferase</keyword>
<evidence type="ECO:0000256" key="5">
    <source>
        <dbReference type="ARBA" id="ARBA00022842"/>
    </source>
</evidence>
<dbReference type="Proteomes" id="UP000243859">
    <property type="component" value="Unassembled WGS sequence"/>
</dbReference>
<dbReference type="Gene3D" id="1.20.120.330">
    <property type="entry name" value="Nucleotidyltransferases domain 2"/>
    <property type="match status" value="2"/>
</dbReference>
<dbReference type="InterPro" id="IPR013546">
    <property type="entry name" value="PII_UdlTrfase/GS_AdlTrfase"/>
</dbReference>
<dbReference type="SUPFAM" id="SSF81301">
    <property type="entry name" value="Nucleotidyltransferase"/>
    <property type="match status" value="2"/>
</dbReference>